<feature type="compositionally biased region" description="Polar residues" evidence="1">
    <location>
        <begin position="810"/>
        <end position="819"/>
    </location>
</feature>
<gene>
    <name evidence="3" type="ORF">HUG17_2697</name>
</gene>
<dbReference type="Proteomes" id="UP000828236">
    <property type="component" value="Unassembled WGS sequence"/>
</dbReference>
<feature type="region of interest" description="Disordered" evidence="1">
    <location>
        <begin position="1315"/>
        <end position="1340"/>
    </location>
</feature>
<feature type="region of interest" description="Disordered" evidence="1">
    <location>
        <begin position="1534"/>
        <end position="1563"/>
    </location>
</feature>
<dbReference type="PANTHER" id="PTHR15572:SF0">
    <property type="entry name" value="GLUTAMINE-RICH PROTEIN-RELATED"/>
    <property type="match status" value="1"/>
</dbReference>
<feature type="compositionally biased region" description="Polar residues" evidence="1">
    <location>
        <begin position="1655"/>
        <end position="1668"/>
    </location>
</feature>
<dbReference type="GO" id="GO:0045893">
    <property type="term" value="P:positive regulation of DNA-templated transcription"/>
    <property type="evidence" value="ECO:0007669"/>
    <property type="project" value="TreeGrafter"/>
</dbReference>
<reference evidence="3" key="2">
    <citation type="journal article" date="2021" name="World Allergy Organ. J.">
        <title>Chromosome-level assembly of Dermatophagoides farinae genome and transcriptome reveals two novel allergens Der f 37 and Der f 39.</title>
        <authorList>
            <person name="Chen J."/>
            <person name="Cai Z."/>
            <person name="Fan D."/>
            <person name="Hu J."/>
            <person name="Hou Y."/>
            <person name="He Y."/>
            <person name="Zhang Z."/>
            <person name="Zhao Z."/>
            <person name="Gao P."/>
            <person name="Hu W."/>
            <person name="Sun J."/>
            <person name="Li J."/>
            <person name="Ji K."/>
        </authorList>
    </citation>
    <scope>NUCLEOTIDE SEQUENCE</scope>
    <source>
        <strain evidence="3">JKM2019</strain>
    </source>
</reference>
<feature type="compositionally biased region" description="Low complexity" evidence="1">
    <location>
        <begin position="603"/>
        <end position="643"/>
    </location>
</feature>
<evidence type="ECO:0000259" key="2">
    <source>
        <dbReference type="Pfam" id="PF15249"/>
    </source>
</evidence>
<feature type="compositionally biased region" description="Low complexity" evidence="1">
    <location>
        <begin position="820"/>
        <end position="831"/>
    </location>
</feature>
<feature type="region of interest" description="Disordered" evidence="1">
    <location>
        <begin position="1640"/>
        <end position="1668"/>
    </location>
</feature>
<dbReference type="EMBL" id="SDOV01000007">
    <property type="protein sequence ID" value="KAH7638664.1"/>
    <property type="molecule type" value="Genomic_DNA"/>
</dbReference>
<name>A0A9D4SDZ2_DERFA</name>
<feature type="compositionally biased region" description="Low complexity" evidence="1">
    <location>
        <begin position="798"/>
        <end position="809"/>
    </location>
</feature>
<accession>A0A9D4SDZ2</accession>
<proteinExistence type="predicted"/>
<dbReference type="InterPro" id="IPR015671">
    <property type="entry name" value="GSCR1_dom"/>
</dbReference>
<feature type="region of interest" description="Disordered" evidence="1">
    <location>
        <begin position="657"/>
        <end position="678"/>
    </location>
</feature>
<feature type="region of interest" description="Disordered" evidence="1">
    <location>
        <begin position="796"/>
        <end position="851"/>
    </location>
</feature>
<dbReference type="GO" id="GO:0016514">
    <property type="term" value="C:SWI/SNF complex"/>
    <property type="evidence" value="ECO:0007669"/>
    <property type="project" value="TreeGrafter"/>
</dbReference>
<feature type="compositionally biased region" description="Polar residues" evidence="1">
    <location>
        <begin position="837"/>
        <end position="850"/>
    </location>
</feature>
<sequence length="1689" mass="181061">MVTNATQPAIIPTTTNIINNNNPVLTIPKTLTSQILVANSSSMAATITTTPTTTTKPVRARKSTTIATKSNNSGFSLSKNHVTNILATQTPTTTISSISGILGSSAIATSIPSNIAMAAAPTTFLNSAGLIPLTSLGANVAVTGGGLTFAAGSPITTNLMNVAASSNNVRHPSTSTTGAFVSAATAAAPQFQLGPRPMTVLPQPFILPGGLQLAANGSNNQGQQQFVFARPSTLSHHQHPSTGSQLLQIIQTSQGPQLIAQAPPPPIQTLATSNNNLQTINIQQQQQQQLLSSTILTPTTTVAVTGKNSKISNKQILPKPNSGSSSRNSKNNNNSQNIKFIQTPTAVVSTASNFPTSTNPGTTQFLLSGSHHSTGVGGHQNQPQVIAGPNGTFFLSNNLAGPTTATPFATQPQLLFPNQQLLAIRPTGPGSLAGQTLFVNPNALTNASTTTTNNNNDHGTLNQLTIPKSSSSSSTMTAAQLNHILLNQNTSTTPIVSQSSGLTALRTGQTPGNLIIRPQIIGQPPPLPPTSSSTTAVTNNSTTPQLIQIQTPNGPILLSHHQQQPSIPLNLGGGAATLPQTILTNQIHQQQQQLATSHHHQDSSTQIHQQQQQQQPILSSSNNNKKNQTTKPKTQNNPTTTTKGLNLADLLKETGILTDFSPPTSPVPTTQTKDNNSATVLVDPSTAISGTPLPPSSQSQTVLMVSNPPNSNLFLAHQQQQQSHPKNLTASTTTTTAATTLVPPLQSSQTQQLRISLTPDGTIVLLSPNSNTLLPTTTPPQQQNQNINNLTAKSMIGQSKNSSSKQQQSLMNDNSSGLGSSQPSPDSTTPSIDAGGTCSSPSIITTQTPQSLAIQSSIKMSSSIDSCNQKLDNNVDDSVVSSLSSTNVSSLKPSISSLSTLPTTTTTTTACTADTSSIHHHHHHHHHQSIKPSQPTTTAVVISQQPTLPIMTSGQTTTQTTTYTTVLIPGTIMFLNDKRIPIATLNRTNQIGELMQRLDNQIKQQQNFVQQKDLQQELQQLQQTLSLIQSQPIIPNQIPQIKISDKVAQVLQLSTWSTQSVTQIKTSLATIAAAVVNHQSITTTTPATTTTTVTTTSTTMTVMNNTVPTTVKFVLGPKILDSNSIQLVHSISNPLIPSSSPSTTTLIQTATGTAAAIHQSDAKTKTTPPTPPVATNPVIVKQEKPKSNILKAIQSQLHADQNTALHPDCRTPFRSRDDACKRLLRYHVFDQQQLSEKQMQKFDELFEQASQTLLYKRKQLYDKFRFLILKDSMKSSPSSEQIMVNRMIINEETVALKLDKELVASGGVLDLPPLPECWLDSPPSPPPPQQQQQQDNQKNEEIGQKHSFIDDADEFMKIDYFSNENLKRKFEDDSAADFLLESTATTTNLFSSSELNSDLNALCDIFDEESIVDQSMVKNVKLMSTNTNAEDNDNDVDKLIKLDSSSDMNNDSTSFFEIDGLEDDDHHNDDNNKSLLRCNQNLDSNTTTVAAITDVVDDDDLEALYSNITDTNDLIGNNHNSLLWPNDSNNHHMLGSTANSLSSSHHHHHHRNHDHFLGRSTSTSGGCQSSSSLSWSTRSYGNVNETEAAVAVQSIIGDNDVDNNMTTEDHNDNNNGAMDFSNLELSDNVHDVITTTSATASNNHFDGEDDDLFENHQQSFDSDNNGKESNMTISSATNFANANIMTNNK</sequence>
<feature type="compositionally biased region" description="Basic residues" evidence="1">
    <location>
        <begin position="918"/>
        <end position="929"/>
    </location>
</feature>
<feature type="domain" description="GLTSCR protein conserved" evidence="2">
    <location>
        <begin position="1200"/>
        <end position="1300"/>
    </location>
</feature>
<evidence type="ECO:0000256" key="1">
    <source>
        <dbReference type="SAM" id="MobiDB-lite"/>
    </source>
</evidence>
<dbReference type="InterPro" id="IPR052438">
    <property type="entry name" value="Chromatin_remod/trans_coact"/>
</dbReference>
<feature type="region of interest" description="Disordered" evidence="1">
    <location>
        <begin position="311"/>
        <end position="336"/>
    </location>
</feature>
<feature type="compositionally biased region" description="Basic residues" evidence="1">
    <location>
        <begin position="1544"/>
        <end position="1553"/>
    </location>
</feature>
<reference evidence="3" key="1">
    <citation type="submission" date="2020-06" db="EMBL/GenBank/DDBJ databases">
        <authorList>
            <person name="Ji K."/>
            <person name="Li J."/>
        </authorList>
    </citation>
    <scope>NUCLEOTIDE SEQUENCE</scope>
    <source>
        <strain evidence="3">JKM2019</strain>
        <tissue evidence="3">Whole body</tissue>
    </source>
</reference>
<feature type="compositionally biased region" description="Low complexity" evidence="1">
    <location>
        <begin position="530"/>
        <end position="539"/>
    </location>
</feature>
<comment type="caution">
    <text evidence="3">The sequence shown here is derived from an EMBL/GenBank/DDBJ whole genome shotgun (WGS) entry which is preliminary data.</text>
</comment>
<feature type="region of interest" description="Disordered" evidence="1">
    <location>
        <begin position="516"/>
        <end position="539"/>
    </location>
</feature>
<organism evidence="3">
    <name type="scientific">Dermatophagoides farinae</name>
    <name type="common">American house dust mite</name>
    <dbReference type="NCBI Taxonomy" id="6954"/>
    <lineage>
        <taxon>Eukaryota</taxon>
        <taxon>Metazoa</taxon>
        <taxon>Ecdysozoa</taxon>
        <taxon>Arthropoda</taxon>
        <taxon>Chelicerata</taxon>
        <taxon>Arachnida</taxon>
        <taxon>Acari</taxon>
        <taxon>Acariformes</taxon>
        <taxon>Sarcoptiformes</taxon>
        <taxon>Astigmata</taxon>
        <taxon>Psoroptidia</taxon>
        <taxon>Analgoidea</taxon>
        <taxon>Pyroglyphidae</taxon>
        <taxon>Dermatophagoidinae</taxon>
        <taxon>Dermatophagoides</taxon>
    </lineage>
</organism>
<feature type="compositionally biased region" description="Low complexity" evidence="1">
    <location>
        <begin position="321"/>
        <end position="336"/>
    </location>
</feature>
<evidence type="ECO:0000313" key="3">
    <source>
        <dbReference type="EMBL" id="KAH7638664.1"/>
    </source>
</evidence>
<dbReference type="PANTHER" id="PTHR15572">
    <property type="entry name" value="GLIOMA TUMOR SUPPRESSOR CANDIDATE REGION GENE 1"/>
    <property type="match status" value="1"/>
</dbReference>
<feature type="region of interest" description="Disordered" evidence="1">
    <location>
        <begin position="916"/>
        <end position="935"/>
    </location>
</feature>
<dbReference type="Pfam" id="PF15249">
    <property type="entry name" value="GLTSCR1"/>
    <property type="match status" value="1"/>
</dbReference>
<protein>
    <recommendedName>
        <fullName evidence="2">GLTSCR protein conserved domain-containing protein</fullName>
    </recommendedName>
</protein>
<feature type="region of interest" description="Disordered" evidence="1">
    <location>
        <begin position="589"/>
        <end position="645"/>
    </location>
</feature>